<sequence>MSTPTRSFLLPRRSSALRACSICSMLASARFSSSLSLALSSSSYQSPPPSQTSQASRGSQTPQTPPRPLPSPSHTRSYSDTTRPNHVNGPSEPPKPPKSRHAELYSGTFPAMIPIFLLGSAVYLGLELTQLKLAHEKYMEESEREVMALEAEIDVLQDRRAAQPEAASTTTTGSGTGGREEGDPASSPSPRSRWRFW</sequence>
<gene>
    <name evidence="2" type="ORF">NLJ89_g11740</name>
</gene>
<accession>A0A9W8MRC3</accession>
<dbReference type="OrthoDB" id="3359404at2759"/>
<proteinExistence type="predicted"/>
<evidence type="ECO:0000313" key="3">
    <source>
        <dbReference type="Proteomes" id="UP001148786"/>
    </source>
</evidence>
<comment type="caution">
    <text evidence="2">The sequence shown here is derived from an EMBL/GenBank/DDBJ whole genome shotgun (WGS) entry which is preliminary data.</text>
</comment>
<dbReference type="AlphaFoldDB" id="A0A9W8MRC3"/>
<feature type="region of interest" description="Disordered" evidence="1">
    <location>
        <begin position="157"/>
        <end position="197"/>
    </location>
</feature>
<feature type="region of interest" description="Disordered" evidence="1">
    <location>
        <begin position="40"/>
        <end position="102"/>
    </location>
</feature>
<reference evidence="2" key="1">
    <citation type="submission" date="2022-07" db="EMBL/GenBank/DDBJ databases">
        <title>Genome Sequence of Agrocybe chaxingu.</title>
        <authorList>
            <person name="Buettner E."/>
        </authorList>
    </citation>
    <scope>NUCLEOTIDE SEQUENCE</scope>
    <source>
        <strain evidence="2">MP-N11</strain>
    </source>
</reference>
<keyword evidence="3" id="KW-1185">Reference proteome</keyword>
<organism evidence="2 3">
    <name type="scientific">Agrocybe chaxingu</name>
    <dbReference type="NCBI Taxonomy" id="84603"/>
    <lineage>
        <taxon>Eukaryota</taxon>
        <taxon>Fungi</taxon>
        <taxon>Dikarya</taxon>
        <taxon>Basidiomycota</taxon>
        <taxon>Agaricomycotina</taxon>
        <taxon>Agaricomycetes</taxon>
        <taxon>Agaricomycetidae</taxon>
        <taxon>Agaricales</taxon>
        <taxon>Agaricineae</taxon>
        <taxon>Strophariaceae</taxon>
        <taxon>Agrocybe</taxon>
    </lineage>
</organism>
<protein>
    <submittedName>
        <fullName evidence="2">Uncharacterized protein</fullName>
    </submittedName>
</protein>
<name>A0A9W8MRC3_9AGAR</name>
<dbReference type="EMBL" id="JANKHO010002974">
    <property type="protein sequence ID" value="KAJ3487173.1"/>
    <property type="molecule type" value="Genomic_DNA"/>
</dbReference>
<evidence type="ECO:0000256" key="1">
    <source>
        <dbReference type="SAM" id="MobiDB-lite"/>
    </source>
</evidence>
<evidence type="ECO:0000313" key="2">
    <source>
        <dbReference type="EMBL" id="KAJ3487173.1"/>
    </source>
</evidence>
<dbReference type="Proteomes" id="UP001148786">
    <property type="component" value="Unassembled WGS sequence"/>
</dbReference>
<feature type="compositionally biased region" description="Low complexity" evidence="1">
    <location>
        <begin position="40"/>
        <end position="62"/>
    </location>
</feature>